<feature type="domain" description="MmgE/PrpD N-terminal" evidence="2">
    <location>
        <begin position="6"/>
        <end position="242"/>
    </location>
</feature>
<dbReference type="GO" id="GO:0016829">
    <property type="term" value="F:lyase activity"/>
    <property type="evidence" value="ECO:0007669"/>
    <property type="project" value="InterPro"/>
</dbReference>
<dbReference type="InterPro" id="IPR005656">
    <property type="entry name" value="MmgE_PrpD"/>
</dbReference>
<comment type="similarity">
    <text evidence="1">Belongs to the PrpD family.</text>
</comment>
<reference evidence="3 4" key="2">
    <citation type="submission" date="2019-05" db="EMBL/GenBank/DDBJ databases">
        <authorList>
            <person name="Suflita J.M."/>
            <person name="Marks C.R."/>
        </authorList>
    </citation>
    <scope>NUCLEOTIDE SEQUENCE [LARGE SCALE GENOMIC DNA]</scope>
    <source>
        <strain evidence="3 4">ALDC</strain>
    </source>
</reference>
<sequence>MEITKSLARFVYETQFKDIPAEVIEKTKLCILDCIGCGLGGTTEETFNVVLEYMKNYGGKPEVSLFGSDLKIDIPNAALANGIISHVLDYDDYHEETVIHATATCLPAILALAENKKLSGRDLLTAVVVGNEVCIRLGLGLGKYHYELGWHSTATTGRFSSTAGMSKLLGLDLDKIINAFGICGTQASGVRQVFGTMTKPFHAGKSAMDGAISALLAEKGFTSSKEIIEGDLGLFSVLTEKPNEGIILDGLGSKYHIMDICFKPYATCA</sequence>
<dbReference type="Pfam" id="PF03972">
    <property type="entry name" value="MmgE_PrpD_N"/>
    <property type="match status" value="1"/>
</dbReference>
<name>A0A4P8L365_9BACT</name>
<dbReference type="OrthoDB" id="9795089at2"/>
<evidence type="ECO:0000256" key="1">
    <source>
        <dbReference type="ARBA" id="ARBA00006174"/>
    </source>
</evidence>
<dbReference type="RefSeq" id="WP_137424357.1">
    <property type="nucleotide sequence ID" value="NZ_CP040098.1"/>
</dbReference>
<proteinExistence type="inferred from homology"/>
<dbReference type="EMBL" id="CP040098">
    <property type="protein sequence ID" value="QCQ22299.1"/>
    <property type="molecule type" value="Genomic_DNA"/>
</dbReference>
<dbReference type="KEGG" id="dax:FDQ92_09080"/>
<dbReference type="SUPFAM" id="SSF103378">
    <property type="entry name" value="2-methylcitrate dehydratase PrpD"/>
    <property type="match status" value="1"/>
</dbReference>
<reference evidence="3 4" key="1">
    <citation type="submission" date="2019-05" db="EMBL/GenBank/DDBJ databases">
        <title>The Complete Genome Sequence of the n-alkane-degrading Desulfoglaeba alkanexedens ALDC reveals multiple alkylsuccinate synthase gene clusters.</title>
        <authorList>
            <person name="Callaghan A.V."/>
            <person name="Davidova I.A."/>
            <person name="Duncan K.E."/>
            <person name="Morris B."/>
            <person name="McInerney M.J."/>
        </authorList>
    </citation>
    <scope>NUCLEOTIDE SEQUENCE [LARGE SCALE GENOMIC DNA]</scope>
    <source>
        <strain evidence="3 4">ALDC</strain>
    </source>
</reference>
<protein>
    <submittedName>
        <fullName evidence="3">MmgE/PrpD family protein</fullName>
    </submittedName>
</protein>
<organism evidence="3 4">
    <name type="scientific">Desulfoglaeba alkanexedens ALDC</name>
    <dbReference type="NCBI Taxonomy" id="980445"/>
    <lineage>
        <taxon>Bacteria</taxon>
        <taxon>Pseudomonadati</taxon>
        <taxon>Thermodesulfobacteriota</taxon>
        <taxon>Syntrophobacteria</taxon>
        <taxon>Syntrophobacterales</taxon>
        <taxon>Syntrophobacteraceae</taxon>
        <taxon>Desulfoglaeba</taxon>
    </lineage>
</organism>
<dbReference type="InterPro" id="IPR045336">
    <property type="entry name" value="MmgE_PrpD_N"/>
</dbReference>
<dbReference type="PANTHER" id="PTHR16943">
    <property type="entry name" value="2-METHYLCITRATE DEHYDRATASE-RELATED"/>
    <property type="match status" value="1"/>
</dbReference>
<dbReference type="PANTHER" id="PTHR16943:SF8">
    <property type="entry name" value="2-METHYLCITRATE DEHYDRATASE"/>
    <property type="match status" value="1"/>
</dbReference>
<evidence type="ECO:0000313" key="4">
    <source>
        <dbReference type="Proteomes" id="UP000298602"/>
    </source>
</evidence>
<dbReference type="AlphaFoldDB" id="A0A4P8L365"/>
<dbReference type="Proteomes" id="UP000298602">
    <property type="component" value="Chromosome"/>
</dbReference>
<evidence type="ECO:0000259" key="2">
    <source>
        <dbReference type="Pfam" id="PF03972"/>
    </source>
</evidence>
<evidence type="ECO:0000313" key="3">
    <source>
        <dbReference type="EMBL" id="QCQ22299.1"/>
    </source>
</evidence>
<accession>A0A4P8L365</accession>
<dbReference type="InterPro" id="IPR036148">
    <property type="entry name" value="MmgE/PrpD_sf"/>
</dbReference>
<gene>
    <name evidence="3" type="ORF">FDQ92_09080</name>
</gene>
<keyword evidence="4" id="KW-1185">Reference proteome</keyword>
<dbReference type="InterPro" id="IPR042183">
    <property type="entry name" value="MmgE/PrpD_sf_1"/>
</dbReference>
<dbReference type="Gene3D" id="1.10.4100.10">
    <property type="entry name" value="2-methylcitrate dehydratase PrpD"/>
    <property type="match status" value="1"/>
</dbReference>